<evidence type="ECO:0000313" key="2">
    <source>
        <dbReference type="Proteomes" id="UP000789508"/>
    </source>
</evidence>
<reference evidence="1" key="1">
    <citation type="submission" date="2021-06" db="EMBL/GenBank/DDBJ databases">
        <authorList>
            <person name="Kallberg Y."/>
            <person name="Tangrot J."/>
            <person name="Rosling A."/>
        </authorList>
    </citation>
    <scope>NUCLEOTIDE SEQUENCE</scope>
    <source>
        <strain evidence="1">FL130A</strain>
    </source>
</reference>
<comment type="caution">
    <text evidence="1">The sequence shown here is derived from an EMBL/GenBank/DDBJ whole genome shotgun (WGS) entry which is preliminary data.</text>
</comment>
<accession>A0A9N9IKC2</accession>
<organism evidence="1 2">
    <name type="scientific">Ambispora leptoticha</name>
    <dbReference type="NCBI Taxonomy" id="144679"/>
    <lineage>
        <taxon>Eukaryota</taxon>
        <taxon>Fungi</taxon>
        <taxon>Fungi incertae sedis</taxon>
        <taxon>Mucoromycota</taxon>
        <taxon>Glomeromycotina</taxon>
        <taxon>Glomeromycetes</taxon>
        <taxon>Archaeosporales</taxon>
        <taxon>Ambisporaceae</taxon>
        <taxon>Ambispora</taxon>
    </lineage>
</organism>
<protein>
    <submittedName>
        <fullName evidence="1">1696_t:CDS:1</fullName>
    </submittedName>
</protein>
<keyword evidence="2" id="KW-1185">Reference proteome</keyword>
<proteinExistence type="predicted"/>
<name>A0A9N9IKC2_9GLOM</name>
<feature type="non-terminal residue" evidence="1">
    <location>
        <position position="89"/>
    </location>
</feature>
<dbReference type="AlphaFoldDB" id="A0A9N9IKC2"/>
<sequence>FDALLDLQKRVTAKTQDKNALSTIKANLTVVARNRTKPSSQDTGLRTRCDYSSCPFAKPNPSSQEVGLGRTAKTRMSVRIGIIYLSLSL</sequence>
<feature type="non-terminal residue" evidence="1">
    <location>
        <position position="1"/>
    </location>
</feature>
<dbReference type="EMBL" id="CAJVPS010035234">
    <property type="protein sequence ID" value="CAG8740926.1"/>
    <property type="molecule type" value="Genomic_DNA"/>
</dbReference>
<gene>
    <name evidence="1" type="ORF">ALEPTO_LOCUS12958</name>
</gene>
<evidence type="ECO:0000313" key="1">
    <source>
        <dbReference type="EMBL" id="CAG8740926.1"/>
    </source>
</evidence>
<dbReference type="Proteomes" id="UP000789508">
    <property type="component" value="Unassembled WGS sequence"/>
</dbReference>